<protein>
    <submittedName>
        <fullName evidence="6">Transcription factor B3-Domain family</fullName>
    </submittedName>
</protein>
<gene>
    <name evidence="6" type="ORF">HanXRQr2_Chr09g0385391</name>
</gene>
<reference evidence="6" key="2">
    <citation type="submission" date="2020-06" db="EMBL/GenBank/DDBJ databases">
        <title>Helianthus annuus Genome sequencing and assembly Release 2.</title>
        <authorList>
            <person name="Gouzy J."/>
            <person name="Langlade N."/>
            <person name="Munos S."/>
        </authorList>
    </citation>
    <scope>NUCLEOTIDE SEQUENCE</scope>
    <source>
        <tissue evidence="6">Leaves</tissue>
    </source>
</reference>
<name>A0A9K3N8H3_HELAN</name>
<accession>A0A9K3N8H3</accession>
<evidence type="ECO:0000313" key="6">
    <source>
        <dbReference type="EMBL" id="KAF5790625.1"/>
    </source>
</evidence>
<evidence type="ECO:0000313" key="7">
    <source>
        <dbReference type="Proteomes" id="UP000215914"/>
    </source>
</evidence>
<dbReference type="SUPFAM" id="SSF101936">
    <property type="entry name" value="DNA-binding pseudobarrel domain"/>
    <property type="match status" value="2"/>
</dbReference>
<reference evidence="6" key="1">
    <citation type="journal article" date="2017" name="Nature">
        <title>The sunflower genome provides insights into oil metabolism, flowering and Asterid evolution.</title>
        <authorList>
            <person name="Badouin H."/>
            <person name="Gouzy J."/>
            <person name="Grassa C.J."/>
            <person name="Murat F."/>
            <person name="Staton S.E."/>
            <person name="Cottret L."/>
            <person name="Lelandais-Briere C."/>
            <person name="Owens G.L."/>
            <person name="Carrere S."/>
            <person name="Mayjonade B."/>
            <person name="Legrand L."/>
            <person name="Gill N."/>
            <person name="Kane N.C."/>
            <person name="Bowers J.E."/>
            <person name="Hubner S."/>
            <person name="Bellec A."/>
            <person name="Berard A."/>
            <person name="Berges H."/>
            <person name="Blanchet N."/>
            <person name="Boniface M.C."/>
            <person name="Brunel D."/>
            <person name="Catrice O."/>
            <person name="Chaidir N."/>
            <person name="Claudel C."/>
            <person name="Donnadieu C."/>
            <person name="Faraut T."/>
            <person name="Fievet G."/>
            <person name="Helmstetter N."/>
            <person name="King M."/>
            <person name="Knapp S.J."/>
            <person name="Lai Z."/>
            <person name="Le Paslier M.C."/>
            <person name="Lippi Y."/>
            <person name="Lorenzon L."/>
            <person name="Mandel J.R."/>
            <person name="Marage G."/>
            <person name="Marchand G."/>
            <person name="Marquand E."/>
            <person name="Bret-Mestries E."/>
            <person name="Morien E."/>
            <person name="Nambeesan S."/>
            <person name="Nguyen T."/>
            <person name="Pegot-Espagnet P."/>
            <person name="Pouilly N."/>
            <person name="Raftis F."/>
            <person name="Sallet E."/>
            <person name="Schiex T."/>
            <person name="Thomas J."/>
            <person name="Vandecasteele C."/>
            <person name="Vares D."/>
            <person name="Vear F."/>
            <person name="Vautrin S."/>
            <person name="Crespi M."/>
            <person name="Mangin B."/>
            <person name="Burke J.M."/>
            <person name="Salse J."/>
            <person name="Munos S."/>
            <person name="Vincourt P."/>
            <person name="Rieseberg L.H."/>
            <person name="Langlade N.B."/>
        </authorList>
    </citation>
    <scope>NUCLEOTIDE SEQUENCE</scope>
    <source>
        <tissue evidence="6">Leaves</tissue>
    </source>
</reference>
<sequence length="230" mass="26768">MVYGFAARVWKCDRKSLKLPADYGDWITKFGYPEKNAIIRTLDGRTFEVKIVNRLFVHHSMLNICPSDPVLIRSAGNHKWVVKMEILDHNIYITTGWSRIKEEMSITDDHLLVFEMIDRKTFELSVFFVVPDAVARPVFEQSVDDEVPVTFVVDNHYMWAQTHGLDRKMDLIIKDSDGRTWDVAIGKEFSQGCPRFNVTGMREFVRDKRLVYGSSFQMVFVKSKGMLLYN</sequence>
<comment type="caution">
    <text evidence="6">The sequence shown here is derived from an EMBL/GenBank/DDBJ whole genome shotgun (WGS) entry which is preliminary data.</text>
</comment>
<keyword evidence="7" id="KW-1185">Reference proteome</keyword>
<keyword evidence="2" id="KW-0805">Transcription regulation</keyword>
<keyword evidence="5" id="KW-0539">Nucleus</keyword>
<dbReference type="AlphaFoldDB" id="A0A9K3N8H3"/>
<dbReference type="EMBL" id="MNCJ02000324">
    <property type="protein sequence ID" value="KAF5790625.1"/>
    <property type="molecule type" value="Genomic_DNA"/>
</dbReference>
<proteinExistence type="predicted"/>
<evidence type="ECO:0000256" key="5">
    <source>
        <dbReference type="ARBA" id="ARBA00023242"/>
    </source>
</evidence>
<dbReference type="InterPro" id="IPR050655">
    <property type="entry name" value="Plant_B3_domain"/>
</dbReference>
<dbReference type="InterPro" id="IPR015300">
    <property type="entry name" value="DNA-bd_pseudobarrel_sf"/>
</dbReference>
<dbReference type="Gramene" id="mRNA:HanXRQr2_Chr09g0385391">
    <property type="protein sequence ID" value="mRNA:HanXRQr2_Chr09g0385391"/>
    <property type="gene ID" value="HanXRQr2_Chr09g0385391"/>
</dbReference>
<dbReference type="Gene3D" id="2.40.330.10">
    <property type="entry name" value="DNA-binding pseudobarrel domain"/>
    <property type="match status" value="2"/>
</dbReference>
<comment type="subcellular location">
    <subcellularLocation>
        <location evidence="1">Nucleus</location>
    </subcellularLocation>
</comment>
<organism evidence="6 7">
    <name type="scientific">Helianthus annuus</name>
    <name type="common">Common sunflower</name>
    <dbReference type="NCBI Taxonomy" id="4232"/>
    <lineage>
        <taxon>Eukaryota</taxon>
        <taxon>Viridiplantae</taxon>
        <taxon>Streptophyta</taxon>
        <taxon>Embryophyta</taxon>
        <taxon>Tracheophyta</taxon>
        <taxon>Spermatophyta</taxon>
        <taxon>Magnoliopsida</taxon>
        <taxon>eudicotyledons</taxon>
        <taxon>Gunneridae</taxon>
        <taxon>Pentapetalae</taxon>
        <taxon>asterids</taxon>
        <taxon>campanulids</taxon>
        <taxon>Asterales</taxon>
        <taxon>Asteraceae</taxon>
        <taxon>Asteroideae</taxon>
        <taxon>Heliantheae alliance</taxon>
        <taxon>Heliantheae</taxon>
        <taxon>Helianthus</taxon>
    </lineage>
</organism>
<dbReference type="GO" id="GO:0005634">
    <property type="term" value="C:nucleus"/>
    <property type="evidence" value="ECO:0007669"/>
    <property type="project" value="UniProtKB-SubCell"/>
</dbReference>
<dbReference type="PANTHER" id="PTHR31920">
    <property type="entry name" value="B3 DOMAIN-CONTAINING"/>
    <property type="match status" value="1"/>
</dbReference>
<dbReference type="Proteomes" id="UP000215914">
    <property type="component" value="Unassembled WGS sequence"/>
</dbReference>
<dbReference type="GO" id="GO:0003677">
    <property type="term" value="F:DNA binding"/>
    <property type="evidence" value="ECO:0007669"/>
    <property type="project" value="UniProtKB-KW"/>
</dbReference>
<evidence type="ECO:0000256" key="3">
    <source>
        <dbReference type="ARBA" id="ARBA00023125"/>
    </source>
</evidence>
<evidence type="ECO:0000256" key="1">
    <source>
        <dbReference type="ARBA" id="ARBA00004123"/>
    </source>
</evidence>
<evidence type="ECO:0000256" key="4">
    <source>
        <dbReference type="ARBA" id="ARBA00023163"/>
    </source>
</evidence>
<evidence type="ECO:0000256" key="2">
    <source>
        <dbReference type="ARBA" id="ARBA00023015"/>
    </source>
</evidence>
<dbReference type="PANTHER" id="PTHR31920:SF122">
    <property type="entry name" value="B3 DOMAIN-CONTAINING PROTEIN REM23"/>
    <property type="match status" value="1"/>
</dbReference>
<keyword evidence="4" id="KW-0804">Transcription</keyword>
<keyword evidence="3" id="KW-0238">DNA-binding</keyword>